<feature type="domain" description="Thioredoxin" evidence="1">
    <location>
        <begin position="49"/>
        <end position="186"/>
    </location>
</feature>
<sequence length="198" mass="20691">MLTALTVSTILLTVCALGLAAAVFVLARQIGVLHERLAPAGVQPVLSGLRAGQALPRLTTRRQDGTSFLVGGASVSGRYTVLMFVSADCPVCKRAFPIVRTLAAERGADLVLAGEGDVAALMAMAQRTDPGSVPLVTSVELLLLMQPDRLPTLVVLDPQGTILARDVAGTRAEIETLIATLPHVAEPARTEETLHVAV</sequence>
<dbReference type="SUPFAM" id="SSF52833">
    <property type="entry name" value="Thioredoxin-like"/>
    <property type="match status" value="1"/>
</dbReference>
<comment type="caution">
    <text evidence="2">The sequence shown here is derived from an EMBL/GenBank/DDBJ whole genome shotgun (WGS) entry which is preliminary data.</text>
</comment>
<gene>
    <name evidence="2" type="ORF">GOB93_13220</name>
</gene>
<dbReference type="RefSeq" id="WP_173583984.1">
    <property type="nucleotide sequence ID" value="NZ_WOTB01000018.1"/>
</dbReference>
<protein>
    <submittedName>
        <fullName evidence="2">Alkyl hydroperoxide reductase</fullName>
    </submittedName>
</protein>
<dbReference type="InterPro" id="IPR036249">
    <property type="entry name" value="Thioredoxin-like_sf"/>
</dbReference>
<proteinExistence type="predicted"/>
<name>A0ABX0JUA2_9PROT</name>
<reference evidence="2 3" key="1">
    <citation type="journal article" date="2020" name="Int. J. Syst. Evol. Microbiol.">
        <title>Novel acetic acid bacteria from cider fermentations: Acetobacter conturbans sp. nov. and Acetobacter fallax sp. nov.</title>
        <authorList>
            <person name="Sombolestani A.S."/>
            <person name="Cleenwerck I."/>
            <person name="Cnockaert M."/>
            <person name="Borremans W."/>
            <person name="Wieme A.D."/>
            <person name="De Vuyst L."/>
            <person name="Vandamme P."/>
        </authorList>
    </citation>
    <scope>NUCLEOTIDE SEQUENCE [LARGE SCALE GENOMIC DNA]</scope>
    <source>
        <strain evidence="2 3">LMG 30640</strain>
    </source>
</reference>
<dbReference type="PROSITE" id="PS51352">
    <property type="entry name" value="THIOREDOXIN_2"/>
    <property type="match status" value="1"/>
</dbReference>
<organism evidence="2 3">
    <name type="scientific">Acetobacter musti</name>
    <dbReference type="NCBI Taxonomy" id="864732"/>
    <lineage>
        <taxon>Bacteria</taxon>
        <taxon>Pseudomonadati</taxon>
        <taxon>Pseudomonadota</taxon>
        <taxon>Alphaproteobacteria</taxon>
        <taxon>Acetobacterales</taxon>
        <taxon>Acetobacteraceae</taxon>
        <taxon>Acetobacter</taxon>
    </lineage>
</organism>
<keyword evidence="3" id="KW-1185">Reference proteome</keyword>
<accession>A0ABX0JUA2</accession>
<dbReference type="Proteomes" id="UP000635278">
    <property type="component" value="Unassembled WGS sequence"/>
</dbReference>
<dbReference type="EMBL" id="WOTB01000018">
    <property type="protein sequence ID" value="NHN85593.1"/>
    <property type="molecule type" value="Genomic_DNA"/>
</dbReference>
<evidence type="ECO:0000313" key="3">
    <source>
        <dbReference type="Proteomes" id="UP000635278"/>
    </source>
</evidence>
<evidence type="ECO:0000259" key="1">
    <source>
        <dbReference type="PROSITE" id="PS51352"/>
    </source>
</evidence>
<dbReference type="InterPro" id="IPR013766">
    <property type="entry name" value="Thioredoxin_domain"/>
</dbReference>
<dbReference type="Gene3D" id="3.40.30.10">
    <property type="entry name" value="Glutaredoxin"/>
    <property type="match status" value="1"/>
</dbReference>
<evidence type="ECO:0000313" key="2">
    <source>
        <dbReference type="EMBL" id="NHN85593.1"/>
    </source>
</evidence>